<dbReference type="Gramene" id="GBG79082">
    <property type="protein sequence ID" value="GBG79082"/>
    <property type="gene ID" value="CBR_g28797"/>
</dbReference>
<accession>A0A388LA28</accession>
<evidence type="ECO:0000313" key="1">
    <source>
        <dbReference type="EMBL" id="GBG79082.1"/>
    </source>
</evidence>
<protein>
    <submittedName>
        <fullName evidence="1">Uncharacterized protein</fullName>
    </submittedName>
</protein>
<reference evidence="1 2" key="1">
    <citation type="journal article" date="2018" name="Cell">
        <title>The Chara Genome: Secondary Complexity and Implications for Plant Terrestrialization.</title>
        <authorList>
            <person name="Nishiyama T."/>
            <person name="Sakayama H."/>
            <person name="Vries J.D."/>
            <person name="Buschmann H."/>
            <person name="Saint-Marcoux D."/>
            <person name="Ullrich K.K."/>
            <person name="Haas F.B."/>
            <person name="Vanderstraeten L."/>
            <person name="Becker D."/>
            <person name="Lang D."/>
            <person name="Vosolsobe S."/>
            <person name="Rombauts S."/>
            <person name="Wilhelmsson P.K.I."/>
            <person name="Janitza P."/>
            <person name="Kern R."/>
            <person name="Heyl A."/>
            <person name="Rumpler F."/>
            <person name="Villalobos L.I.A.C."/>
            <person name="Clay J.M."/>
            <person name="Skokan R."/>
            <person name="Toyoda A."/>
            <person name="Suzuki Y."/>
            <person name="Kagoshima H."/>
            <person name="Schijlen E."/>
            <person name="Tajeshwar N."/>
            <person name="Catarino B."/>
            <person name="Hetherington A.J."/>
            <person name="Saltykova A."/>
            <person name="Bonnot C."/>
            <person name="Breuninger H."/>
            <person name="Symeonidi A."/>
            <person name="Radhakrishnan G.V."/>
            <person name="Van Nieuwerburgh F."/>
            <person name="Deforce D."/>
            <person name="Chang C."/>
            <person name="Karol K.G."/>
            <person name="Hedrich R."/>
            <person name="Ulvskov P."/>
            <person name="Glockner G."/>
            <person name="Delwiche C.F."/>
            <person name="Petrasek J."/>
            <person name="Van de Peer Y."/>
            <person name="Friml J."/>
            <person name="Beilby M."/>
            <person name="Dolan L."/>
            <person name="Kohara Y."/>
            <person name="Sugano S."/>
            <person name="Fujiyama A."/>
            <person name="Delaux P.-M."/>
            <person name="Quint M."/>
            <person name="TheiBen G."/>
            <person name="Hagemann M."/>
            <person name="Harholt J."/>
            <person name="Dunand C."/>
            <person name="Zachgo S."/>
            <person name="Langdale J."/>
            <person name="Maumus F."/>
            <person name="Straeten D.V.D."/>
            <person name="Gould S.B."/>
            <person name="Rensing S.A."/>
        </authorList>
    </citation>
    <scope>NUCLEOTIDE SEQUENCE [LARGE SCALE GENOMIC DNA]</scope>
    <source>
        <strain evidence="1 2">S276</strain>
    </source>
</reference>
<gene>
    <name evidence="1" type="ORF">CBR_g28797</name>
</gene>
<dbReference type="Proteomes" id="UP000265515">
    <property type="component" value="Unassembled WGS sequence"/>
</dbReference>
<comment type="caution">
    <text evidence="1">The sequence shown here is derived from an EMBL/GenBank/DDBJ whole genome shotgun (WGS) entry which is preliminary data.</text>
</comment>
<keyword evidence="2" id="KW-1185">Reference proteome</keyword>
<sequence length="146" mass="16620">MDVCGCGDGLREEEREAVAMAVTAVVLNSMTEMSSSSLDMPLQLRKRRALLQSVVEAPDCVAKYEAVVQMCSTLDSGVIPRQTPRWWIKRCTGWTWEDLRLCDDATEDYYKEKLRMSRAMFNQIVAACATHVEKIVTHYRMPLPVE</sequence>
<dbReference type="AlphaFoldDB" id="A0A388LA28"/>
<organism evidence="1 2">
    <name type="scientific">Chara braunii</name>
    <name type="common">Braun's stonewort</name>
    <dbReference type="NCBI Taxonomy" id="69332"/>
    <lineage>
        <taxon>Eukaryota</taxon>
        <taxon>Viridiplantae</taxon>
        <taxon>Streptophyta</taxon>
        <taxon>Charophyceae</taxon>
        <taxon>Charales</taxon>
        <taxon>Characeae</taxon>
        <taxon>Chara</taxon>
    </lineage>
</organism>
<evidence type="ECO:0000313" key="2">
    <source>
        <dbReference type="Proteomes" id="UP000265515"/>
    </source>
</evidence>
<proteinExistence type="predicted"/>
<dbReference type="EMBL" id="BFEA01000311">
    <property type="protein sequence ID" value="GBG79082.1"/>
    <property type="molecule type" value="Genomic_DNA"/>
</dbReference>
<name>A0A388LA28_CHABU</name>